<dbReference type="RefSeq" id="WP_073069725.1">
    <property type="nucleotide sequence ID" value="NZ_MPPI01000003.1"/>
</dbReference>
<dbReference type="STRING" id="1920490.GCA_001895925_03052"/>
<dbReference type="Pfam" id="PF11848">
    <property type="entry name" value="DUF3368"/>
    <property type="match status" value="1"/>
</dbReference>
<sequence length="167" mass="18375">MIIVSDTSPIANLIVVGYIHLLPQLFGTVIIPDAVYQELLANGINHPATQIVQTVNWLEVRSVTDQQQVGTLERDRNLDPGEANAIVLALELQATQLLIDERLGRLEAKRQGLRITGILGVLLAAKSQALIPKVHPMMDALIQRANFRISPRLYSEVLQLAGETTQT</sequence>
<dbReference type="PANTHER" id="PTHR39550:SF1">
    <property type="entry name" value="SLL0658 PROTEIN"/>
    <property type="match status" value="1"/>
</dbReference>
<dbReference type="EMBL" id="PVWG01000015">
    <property type="protein sequence ID" value="PSB18677.1"/>
    <property type="molecule type" value="Genomic_DNA"/>
</dbReference>
<evidence type="ECO:0000313" key="1">
    <source>
        <dbReference type="EMBL" id="PSB18677.1"/>
    </source>
</evidence>
<accession>A0A2T1DDY9</accession>
<proteinExistence type="predicted"/>
<dbReference type="Proteomes" id="UP000238634">
    <property type="component" value="Unassembled WGS sequence"/>
</dbReference>
<reference evidence="1 2" key="1">
    <citation type="submission" date="2018-02" db="EMBL/GenBank/DDBJ databases">
        <authorList>
            <person name="Cohen D.B."/>
            <person name="Kent A.D."/>
        </authorList>
    </citation>
    <scope>NUCLEOTIDE SEQUENCE [LARGE SCALE GENOMIC DNA]</scope>
    <source>
        <strain evidence="1 2">ULC007</strain>
    </source>
</reference>
<dbReference type="PANTHER" id="PTHR39550">
    <property type="entry name" value="SLL0658 PROTEIN"/>
    <property type="match status" value="1"/>
</dbReference>
<dbReference type="AlphaFoldDB" id="A0A2T1DDY9"/>
<gene>
    <name evidence="1" type="ORF">C7B65_14215</name>
</gene>
<organism evidence="1 2">
    <name type="scientific">Phormidesmis priestleyi ULC007</name>
    <dbReference type="NCBI Taxonomy" id="1920490"/>
    <lineage>
        <taxon>Bacteria</taxon>
        <taxon>Bacillati</taxon>
        <taxon>Cyanobacteriota</taxon>
        <taxon>Cyanophyceae</taxon>
        <taxon>Leptolyngbyales</taxon>
        <taxon>Leptolyngbyaceae</taxon>
        <taxon>Phormidesmis</taxon>
    </lineage>
</organism>
<dbReference type="OrthoDB" id="9796404at2"/>
<reference evidence="1 2" key="2">
    <citation type="submission" date="2018-03" db="EMBL/GenBank/DDBJ databases">
        <title>The ancient ancestry and fast evolution of plastids.</title>
        <authorList>
            <person name="Moore K.R."/>
            <person name="Magnabosco C."/>
            <person name="Momper L."/>
            <person name="Gold D.A."/>
            <person name="Bosak T."/>
            <person name="Fournier G.P."/>
        </authorList>
    </citation>
    <scope>NUCLEOTIDE SEQUENCE [LARGE SCALE GENOMIC DNA]</scope>
    <source>
        <strain evidence="1 2">ULC007</strain>
    </source>
</reference>
<comment type="caution">
    <text evidence="1">The sequence shown here is derived from an EMBL/GenBank/DDBJ whole genome shotgun (WGS) entry which is preliminary data.</text>
</comment>
<evidence type="ECO:0000313" key="2">
    <source>
        <dbReference type="Proteomes" id="UP000238634"/>
    </source>
</evidence>
<name>A0A2T1DDY9_9CYAN</name>
<protein>
    <submittedName>
        <fullName evidence="1">DUF3368 domain-containing protein</fullName>
    </submittedName>
</protein>
<keyword evidence="2" id="KW-1185">Reference proteome</keyword>
<dbReference type="InterPro" id="IPR021799">
    <property type="entry name" value="PIN-like_prokaryotic"/>
</dbReference>